<reference evidence="2 3" key="2">
    <citation type="submission" date="2024-07" db="EMBL/GenBank/DDBJ databases">
        <authorList>
            <person name="Akdeniz Z."/>
        </authorList>
    </citation>
    <scope>NUCLEOTIDE SEQUENCE [LARGE SCALE GENOMIC DNA]</scope>
</reference>
<dbReference type="EMBL" id="CAXDID020000156">
    <property type="protein sequence ID" value="CAL6043289.1"/>
    <property type="molecule type" value="Genomic_DNA"/>
</dbReference>
<sequence>MCVSGELINLTDTALQYRFSSQYSAGLVINVSQQLIFDLSNVKLLGYNYIITQNALLVYYSNIQITINISNVQVCSNSLQNTLQLSSSLIVKCEKICENEDVFVYGICADTLINGQMQNYSLSCVDPFIFNGSQCICKEQFILNRTECVEVIFQLNQLLSYNQVNQQQINSNTESINKIKQDMNDVENNITQNLNSVIQMIQQQEQFMFGNMNALNSSIHNIDLNLQNNASMLISTIAEIDKRIQNNTTLLYNALQNNSSNLVQLINNSNTQLSTIILNLNSSINNKIYDINQSVQQLNQNLLSNISETKNTLNYIFNTTEQHIFGNITLYDNKLQYNTSILDQRIFNNATIVYAALAANISLKDYQIQQLSDQLLLLQGLVMNTKEYALQFQSYVIYTFKLFDITKVTNSIQSSDFSSGSLRLVYKLYKIHIQMYYLLVLVLRCSKHKIHLLTSKFNQKTFLSVPLVL</sequence>
<name>A0AA86PAI9_9EUKA</name>
<gene>
    <name evidence="1" type="ORF">HINF_LOCUS22797</name>
    <name evidence="2" type="ORF">HINF_LOCUS40003</name>
</gene>
<proteinExistence type="predicted"/>
<dbReference type="Proteomes" id="UP001642409">
    <property type="component" value="Unassembled WGS sequence"/>
</dbReference>
<evidence type="ECO:0000313" key="3">
    <source>
        <dbReference type="Proteomes" id="UP001642409"/>
    </source>
</evidence>
<dbReference type="EMBL" id="CATOUU010000594">
    <property type="protein sequence ID" value="CAI9935152.1"/>
    <property type="molecule type" value="Genomic_DNA"/>
</dbReference>
<keyword evidence="3" id="KW-1185">Reference proteome</keyword>
<protein>
    <submittedName>
        <fullName evidence="2">Hypothetical_protein</fullName>
    </submittedName>
</protein>
<organism evidence="1">
    <name type="scientific">Hexamita inflata</name>
    <dbReference type="NCBI Taxonomy" id="28002"/>
    <lineage>
        <taxon>Eukaryota</taxon>
        <taxon>Metamonada</taxon>
        <taxon>Diplomonadida</taxon>
        <taxon>Hexamitidae</taxon>
        <taxon>Hexamitinae</taxon>
        <taxon>Hexamita</taxon>
    </lineage>
</organism>
<accession>A0AA86PAI9</accession>
<evidence type="ECO:0000313" key="1">
    <source>
        <dbReference type="EMBL" id="CAI9935152.1"/>
    </source>
</evidence>
<comment type="caution">
    <text evidence="1">The sequence shown here is derived from an EMBL/GenBank/DDBJ whole genome shotgun (WGS) entry which is preliminary data.</text>
</comment>
<reference evidence="1" key="1">
    <citation type="submission" date="2023-06" db="EMBL/GenBank/DDBJ databases">
        <authorList>
            <person name="Kurt Z."/>
        </authorList>
    </citation>
    <scope>NUCLEOTIDE SEQUENCE</scope>
</reference>
<dbReference type="AlphaFoldDB" id="A0AA86PAI9"/>
<evidence type="ECO:0000313" key="2">
    <source>
        <dbReference type="EMBL" id="CAL6043289.1"/>
    </source>
</evidence>